<dbReference type="PANTHER" id="PTHR47683">
    <property type="entry name" value="PSEUDOURIDINE SYNTHASE FAMILY PROTEIN-RELATED"/>
    <property type="match status" value="1"/>
</dbReference>
<comment type="similarity">
    <text evidence="1">Belongs to the pseudouridine synthase RsuA family.</text>
</comment>
<name>A0AAN5ALS1_9BACT</name>
<dbReference type="Gene3D" id="3.30.70.1560">
    <property type="entry name" value="Alpha-L RNA-binding motif"/>
    <property type="match status" value="1"/>
</dbReference>
<dbReference type="NCBIfam" id="TIGR00093">
    <property type="entry name" value="pseudouridine synthase"/>
    <property type="match status" value="1"/>
</dbReference>
<dbReference type="AlphaFoldDB" id="A0AAN5ALS1"/>
<dbReference type="RefSeq" id="WP_338236765.1">
    <property type="nucleotide sequence ID" value="NZ_BQKE01000001.1"/>
</dbReference>
<dbReference type="SUPFAM" id="SSF55174">
    <property type="entry name" value="Alpha-L RNA-binding motif"/>
    <property type="match status" value="1"/>
</dbReference>
<dbReference type="InterPro" id="IPR006145">
    <property type="entry name" value="PsdUridine_synth_RsuA/RluA"/>
</dbReference>
<dbReference type="GO" id="GO:0120159">
    <property type="term" value="F:rRNA pseudouridine synthase activity"/>
    <property type="evidence" value="ECO:0007669"/>
    <property type="project" value="UniProtKB-ARBA"/>
</dbReference>
<dbReference type="InterPro" id="IPR050343">
    <property type="entry name" value="RsuA_PseudoU_synthase"/>
</dbReference>
<reference evidence="5 6" key="1">
    <citation type="submission" date="2021-12" db="EMBL/GenBank/DDBJ databases">
        <title>Genome sequencing of bacteria with rrn-lacking chromosome and rrn-plasmid.</title>
        <authorList>
            <person name="Anda M."/>
            <person name="Iwasaki W."/>
        </authorList>
    </citation>
    <scope>NUCLEOTIDE SEQUENCE [LARGE SCALE GENOMIC DNA]</scope>
    <source>
        <strain evidence="5 6">NBRC 15940</strain>
    </source>
</reference>
<dbReference type="PROSITE" id="PS50889">
    <property type="entry name" value="S4"/>
    <property type="match status" value="1"/>
</dbReference>
<comment type="caution">
    <text evidence="5">The sequence shown here is derived from an EMBL/GenBank/DDBJ whole genome shotgun (WGS) entry which is preliminary data.</text>
</comment>
<dbReference type="GO" id="GO:0003723">
    <property type="term" value="F:RNA binding"/>
    <property type="evidence" value="ECO:0007669"/>
    <property type="project" value="UniProtKB-KW"/>
</dbReference>
<dbReference type="GO" id="GO:0005829">
    <property type="term" value="C:cytosol"/>
    <property type="evidence" value="ECO:0007669"/>
    <property type="project" value="UniProtKB-ARBA"/>
</dbReference>
<keyword evidence="6" id="KW-1185">Reference proteome</keyword>
<dbReference type="EMBL" id="BQKE01000001">
    <property type="protein sequence ID" value="GJM61168.1"/>
    <property type="molecule type" value="Genomic_DNA"/>
</dbReference>
<proteinExistence type="inferred from homology"/>
<dbReference type="Gene3D" id="3.10.290.10">
    <property type="entry name" value="RNA-binding S4 domain"/>
    <property type="match status" value="1"/>
</dbReference>
<accession>A0AAN5ALS1</accession>
<feature type="domain" description="Pseudouridine synthase RsuA/RluA-like" evidence="4">
    <location>
        <begin position="61"/>
        <end position="190"/>
    </location>
</feature>
<evidence type="ECO:0000313" key="6">
    <source>
        <dbReference type="Proteomes" id="UP001310022"/>
    </source>
</evidence>
<dbReference type="FunFam" id="3.30.70.1560:FF:000001">
    <property type="entry name" value="Pseudouridine synthase"/>
    <property type="match status" value="1"/>
</dbReference>
<dbReference type="PANTHER" id="PTHR47683:SF4">
    <property type="entry name" value="PSEUDOURIDINE SYNTHASE"/>
    <property type="match status" value="1"/>
</dbReference>
<dbReference type="InterPro" id="IPR042092">
    <property type="entry name" value="PsdUridine_s_RsuA/RluB/E/F_cat"/>
</dbReference>
<dbReference type="Proteomes" id="UP001310022">
    <property type="component" value="Unassembled WGS sequence"/>
</dbReference>
<dbReference type="GO" id="GO:0000455">
    <property type="term" value="P:enzyme-directed rRNA pseudouridine synthesis"/>
    <property type="evidence" value="ECO:0007669"/>
    <property type="project" value="UniProtKB-ARBA"/>
</dbReference>
<dbReference type="Gene3D" id="3.30.70.580">
    <property type="entry name" value="Pseudouridine synthase I, catalytic domain, N-terminal subdomain"/>
    <property type="match status" value="1"/>
</dbReference>
<organism evidence="5 6">
    <name type="scientific">Persicobacter diffluens</name>
    <dbReference type="NCBI Taxonomy" id="981"/>
    <lineage>
        <taxon>Bacteria</taxon>
        <taxon>Pseudomonadati</taxon>
        <taxon>Bacteroidota</taxon>
        <taxon>Cytophagia</taxon>
        <taxon>Cytophagales</taxon>
        <taxon>Persicobacteraceae</taxon>
        <taxon>Persicobacter</taxon>
    </lineage>
</organism>
<dbReference type="CDD" id="cd02553">
    <property type="entry name" value="PseudoU_synth_RsuA"/>
    <property type="match status" value="1"/>
</dbReference>
<evidence type="ECO:0000313" key="5">
    <source>
        <dbReference type="EMBL" id="GJM61168.1"/>
    </source>
</evidence>
<sequence length="237" mass="26939">MRLDKFLCQSTVLDRPTAHECIISERVKVGRAVITLADTQVHPEEKVYLDDVLLKLRPFRYFLIHKPAQTVCSNKDEHYPSVFTSVGLEAENLHIVGRLDADTTGLVLATDDGQWSFLIMHPDYKCPKTYRVQLQKPIDAVAIEKLEKGIQLQGEKQATAPAKVEIIHEKEVLLTITEGKFHQVKRMFAAVKNKVVQLHRERIGPVELDIAEGDYRALTAAEVRLLVAEKNRPQKKK</sequence>
<evidence type="ECO:0000256" key="1">
    <source>
        <dbReference type="ARBA" id="ARBA00008348"/>
    </source>
</evidence>
<keyword evidence="3" id="KW-0694">RNA-binding</keyword>
<keyword evidence="2" id="KW-0413">Isomerase</keyword>
<dbReference type="SUPFAM" id="SSF55120">
    <property type="entry name" value="Pseudouridine synthase"/>
    <property type="match status" value="1"/>
</dbReference>
<dbReference type="InterPro" id="IPR020094">
    <property type="entry name" value="TruA/RsuA/RluB/E/F_N"/>
</dbReference>
<evidence type="ECO:0000259" key="4">
    <source>
        <dbReference type="Pfam" id="PF00849"/>
    </source>
</evidence>
<protein>
    <submittedName>
        <fullName evidence="5">Pseudouridine synthase</fullName>
    </submittedName>
</protein>
<evidence type="ECO:0000256" key="3">
    <source>
        <dbReference type="PROSITE-ProRule" id="PRU00182"/>
    </source>
</evidence>
<dbReference type="InterPro" id="IPR000748">
    <property type="entry name" value="PsdUridine_synth_RsuA/RluB/E/F"/>
</dbReference>
<gene>
    <name evidence="5" type="ORF">PEDI_17200</name>
</gene>
<dbReference type="InterPro" id="IPR036986">
    <property type="entry name" value="S4_RNA-bd_sf"/>
</dbReference>
<dbReference type="Pfam" id="PF00849">
    <property type="entry name" value="PseudoU_synth_2"/>
    <property type="match status" value="1"/>
</dbReference>
<dbReference type="InterPro" id="IPR020103">
    <property type="entry name" value="PsdUridine_synth_cat_dom_sf"/>
</dbReference>
<evidence type="ECO:0000256" key="2">
    <source>
        <dbReference type="ARBA" id="ARBA00023235"/>
    </source>
</evidence>